<dbReference type="InterPro" id="IPR027417">
    <property type="entry name" value="P-loop_NTPase"/>
</dbReference>
<dbReference type="EMBL" id="WUAV01000003">
    <property type="protein sequence ID" value="KAF1759918.1"/>
    <property type="molecule type" value="Genomic_DNA"/>
</dbReference>
<evidence type="ECO:0000313" key="2">
    <source>
        <dbReference type="Proteomes" id="UP000483820"/>
    </source>
</evidence>
<dbReference type="PANTHER" id="PTHR47642:SF5">
    <property type="entry name" value="ATP-DEPENDENT DNA HELICASE"/>
    <property type="match status" value="1"/>
</dbReference>
<evidence type="ECO:0008006" key="3">
    <source>
        <dbReference type="Google" id="ProtNLM"/>
    </source>
</evidence>
<dbReference type="AlphaFoldDB" id="A0A6A5GWP1"/>
<dbReference type="PANTHER" id="PTHR47642">
    <property type="entry name" value="ATP-DEPENDENT DNA HELICASE"/>
    <property type="match status" value="1"/>
</dbReference>
<dbReference type="RefSeq" id="XP_053586251.1">
    <property type="nucleotide sequence ID" value="XM_053726674.1"/>
</dbReference>
<gene>
    <name evidence="1" type="ORF">GCK72_008163</name>
</gene>
<dbReference type="SUPFAM" id="SSF52540">
    <property type="entry name" value="P-loop containing nucleoside triphosphate hydrolases"/>
    <property type="match status" value="1"/>
</dbReference>
<proteinExistence type="predicted"/>
<sequence length="77" mass="8744">MRSRTQFPLEPAAAVTVHKAQGLHWTISIFTNAQFYVGASRVKTMMGLHLIDFDPTKVQVDQEALPEYERLWASTLP</sequence>
<dbReference type="CTD" id="9814151"/>
<accession>A0A6A5GWP1</accession>
<dbReference type="GeneID" id="9814151"/>
<dbReference type="Proteomes" id="UP000483820">
    <property type="component" value="Chromosome III"/>
</dbReference>
<comment type="caution">
    <text evidence="1">The sequence shown here is derived from an EMBL/GenBank/DDBJ whole genome shotgun (WGS) entry which is preliminary data.</text>
</comment>
<organism evidence="1 2">
    <name type="scientific">Caenorhabditis remanei</name>
    <name type="common">Caenorhabditis vulgaris</name>
    <dbReference type="NCBI Taxonomy" id="31234"/>
    <lineage>
        <taxon>Eukaryota</taxon>
        <taxon>Metazoa</taxon>
        <taxon>Ecdysozoa</taxon>
        <taxon>Nematoda</taxon>
        <taxon>Chromadorea</taxon>
        <taxon>Rhabditida</taxon>
        <taxon>Rhabditina</taxon>
        <taxon>Rhabditomorpha</taxon>
        <taxon>Rhabditoidea</taxon>
        <taxon>Rhabditidae</taxon>
        <taxon>Peloderinae</taxon>
        <taxon>Caenorhabditis</taxon>
    </lineage>
</organism>
<dbReference type="KEGG" id="crq:GCK72_008163"/>
<reference evidence="1 2" key="1">
    <citation type="submission" date="2019-12" db="EMBL/GenBank/DDBJ databases">
        <title>Chromosome-level assembly of the Caenorhabditis remanei genome.</title>
        <authorList>
            <person name="Teterina A.A."/>
            <person name="Willis J.H."/>
            <person name="Phillips P.C."/>
        </authorList>
    </citation>
    <scope>NUCLEOTIDE SEQUENCE [LARGE SCALE GENOMIC DNA]</scope>
    <source>
        <strain evidence="1 2">PX506</strain>
        <tissue evidence="1">Whole organism</tissue>
    </source>
</reference>
<dbReference type="InterPro" id="IPR051055">
    <property type="entry name" value="PIF1_helicase"/>
</dbReference>
<name>A0A6A5GWP1_CAERE</name>
<protein>
    <recommendedName>
        <fullName evidence="3">UvrD-like helicase C-terminal domain-containing protein</fullName>
    </recommendedName>
</protein>
<evidence type="ECO:0000313" key="1">
    <source>
        <dbReference type="EMBL" id="KAF1759918.1"/>
    </source>
</evidence>